<accession>V6LGL2</accession>
<reference evidence="3" key="2">
    <citation type="submission" date="2020-12" db="EMBL/GenBank/DDBJ databases">
        <title>New Spironucleus salmonicida genome in near-complete chromosomes.</title>
        <authorList>
            <person name="Xu F."/>
            <person name="Kurt Z."/>
            <person name="Jimenez-Gonzalez A."/>
            <person name="Astvaldsson A."/>
            <person name="Andersson J.O."/>
            <person name="Svard S.G."/>
        </authorList>
    </citation>
    <scope>NUCLEOTIDE SEQUENCE</scope>
    <source>
        <strain evidence="3">ATCC 50377</strain>
    </source>
</reference>
<keyword evidence="4" id="KW-1185">Reference proteome</keyword>
<proteinExistence type="predicted"/>
<protein>
    <submittedName>
        <fullName evidence="2">Uncharacterized protein</fullName>
    </submittedName>
</protein>
<feature type="region of interest" description="Disordered" evidence="1">
    <location>
        <begin position="170"/>
        <end position="193"/>
    </location>
</feature>
<dbReference type="Proteomes" id="UP000018208">
    <property type="component" value="Unassembled WGS sequence"/>
</dbReference>
<organism evidence="2">
    <name type="scientific">Spironucleus salmonicida</name>
    <dbReference type="NCBI Taxonomy" id="348837"/>
    <lineage>
        <taxon>Eukaryota</taxon>
        <taxon>Metamonada</taxon>
        <taxon>Diplomonadida</taxon>
        <taxon>Hexamitidae</taxon>
        <taxon>Hexamitinae</taxon>
        <taxon>Spironucleus</taxon>
    </lineage>
</organism>
<evidence type="ECO:0000313" key="2">
    <source>
        <dbReference type="EMBL" id="EST42836.1"/>
    </source>
</evidence>
<feature type="compositionally biased region" description="Basic and acidic residues" evidence="1">
    <location>
        <begin position="184"/>
        <end position="193"/>
    </location>
</feature>
<dbReference type="EMBL" id="KI546153">
    <property type="protein sequence ID" value="EST42836.1"/>
    <property type="molecule type" value="Genomic_DNA"/>
</dbReference>
<dbReference type="EMBL" id="AUWU02000006">
    <property type="protein sequence ID" value="KAH0572014.1"/>
    <property type="molecule type" value="Genomic_DNA"/>
</dbReference>
<evidence type="ECO:0000313" key="3">
    <source>
        <dbReference type="EMBL" id="KAH0572014.1"/>
    </source>
</evidence>
<name>V6LGL2_9EUKA</name>
<dbReference type="VEuPathDB" id="GiardiaDB:SS50377_26215"/>
<gene>
    <name evidence="2" type="ORF">SS50377_17521</name>
    <name evidence="3" type="ORF">SS50377_26215</name>
</gene>
<sequence>MNGEIAKLSALLLQLGFSQTETLRTTLLLLTNQALLLDLVYSVFATDAALASFLARNLPGTERITLMYNIVQQQMRFRPLVPIEQFCHYEHYHNVKTVRVLAKFVLQLGQYHQRSSLPFDAFMNASFRWQHWERRIEVAPPCCIAPWTPEVLYAPPPAVCCEVSAPQERRRKRAGSPDRKRHRREDAQRAELRLQRKYGRATDCTASTVSQQEGHCRTEQAIEGADF</sequence>
<reference evidence="2 3" key="1">
    <citation type="journal article" date="2014" name="PLoS Genet.">
        <title>The Genome of Spironucleus salmonicida Highlights a Fish Pathogen Adapted to Fluctuating Environments.</title>
        <authorList>
            <person name="Xu F."/>
            <person name="Jerlstrom-Hultqvist J."/>
            <person name="Einarsson E."/>
            <person name="Astvaldsson A."/>
            <person name="Svard S.G."/>
            <person name="Andersson J.O."/>
        </authorList>
    </citation>
    <scope>NUCLEOTIDE SEQUENCE</scope>
    <source>
        <strain evidence="3">ATCC 50377</strain>
    </source>
</reference>
<evidence type="ECO:0000313" key="4">
    <source>
        <dbReference type="Proteomes" id="UP000018208"/>
    </source>
</evidence>
<evidence type="ECO:0000256" key="1">
    <source>
        <dbReference type="SAM" id="MobiDB-lite"/>
    </source>
</evidence>
<dbReference type="AlphaFoldDB" id="V6LGL2"/>
<feature type="compositionally biased region" description="Basic residues" evidence="1">
    <location>
        <begin position="170"/>
        <end position="183"/>
    </location>
</feature>